<name>A0A4Y1RDD8_PRUDU</name>
<proteinExistence type="predicted"/>
<accession>A0A4Y1RDD8</accession>
<reference evidence="1" key="1">
    <citation type="journal article" date="2019" name="Science">
        <title>Mutation of a bHLH transcription factor allowed almond domestication.</title>
        <authorList>
            <person name="Sanchez-Perez R."/>
            <person name="Pavan S."/>
            <person name="Mazzeo R."/>
            <person name="Moldovan C."/>
            <person name="Aiese Cigliano R."/>
            <person name="Del Cueto J."/>
            <person name="Ricciardi F."/>
            <person name="Lotti C."/>
            <person name="Ricciardi L."/>
            <person name="Dicenta F."/>
            <person name="Lopez-Marques R.L."/>
            <person name="Lindberg Moller B."/>
        </authorList>
    </citation>
    <scope>NUCLEOTIDE SEQUENCE</scope>
</reference>
<dbReference type="EMBL" id="AP019300">
    <property type="protein sequence ID" value="BBH02241.1"/>
    <property type="molecule type" value="Genomic_DNA"/>
</dbReference>
<evidence type="ECO:0000313" key="1">
    <source>
        <dbReference type="EMBL" id="BBH02241.1"/>
    </source>
</evidence>
<organism evidence="1">
    <name type="scientific">Prunus dulcis</name>
    <name type="common">Almond</name>
    <name type="synonym">Amygdalus dulcis</name>
    <dbReference type="NCBI Taxonomy" id="3755"/>
    <lineage>
        <taxon>Eukaryota</taxon>
        <taxon>Viridiplantae</taxon>
        <taxon>Streptophyta</taxon>
        <taxon>Embryophyta</taxon>
        <taxon>Tracheophyta</taxon>
        <taxon>Spermatophyta</taxon>
        <taxon>Magnoliopsida</taxon>
        <taxon>eudicotyledons</taxon>
        <taxon>Gunneridae</taxon>
        <taxon>Pentapetalae</taxon>
        <taxon>rosids</taxon>
        <taxon>fabids</taxon>
        <taxon>Rosales</taxon>
        <taxon>Rosaceae</taxon>
        <taxon>Amygdaloideae</taxon>
        <taxon>Amygdaleae</taxon>
        <taxon>Prunus</taxon>
    </lineage>
</organism>
<protein>
    <submittedName>
        <fullName evidence="1">Uncharacterized protein</fullName>
    </submittedName>
</protein>
<dbReference type="AlphaFoldDB" id="A0A4Y1RDD8"/>
<gene>
    <name evidence="1" type="ORF">Prudu_012752</name>
</gene>
<sequence>MRPRCKAAEGVSGQRRLKRVLENDPGMMMRVGLRMCWARGSLEEAHQQVMGSGPRLPPFDLQPRRSYPSAWMMCSLKGLRKVDFGRLRQQKKEVNLAMHRQEVPLVNVFLEGVKSDPEALAKTPASSFVTGPKDDPHLCLCLWRDVRQHGQG</sequence>